<dbReference type="AlphaFoldDB" id="A0AAP8U6U6"/>
<dbReference type="Proteomes" id="UP000239759">
    <property type="component" value="Unassembled WGS sequence"/>
</dbReference>
<dbReference type="RefSeq" id="WP_104030904.1">
    <property type="nucleotide sequence ID" value="NZ_PRKQ01000003.1"/>
</dbReference>
<protein>
    <submittedName>
        <fullName evidence="1">Uncharacterized protein</fullName>
    </submittedName>
</protein>
<dbReference type="EMBL" id="PRKQ01000003">
    <property type="protein sequence ID" value="PPB10887.1"/>
    <property type="molecule type" value="Genomic_DNA"/>
</dbReference>
<evidence type="ECO:0000313" key="2">
    <source>
        <dbReference type="Proteomes" id="UP000239759"/>
    </source>
</evidence>
<proteinExistence type="predicted"/>
<sequence>MENRQSEETVLELIGITGLWDVTNVRIRYLADDWVQFRCEKRSVNIPIKILNVRRSLLDRIIGRSFDEKVKSELIHFTGKLRQQNEKILRLRKKEKELRLFLKDMLLQYVGEKQ</sequence>
<accession>A0AAP8U6U6</accession>
<organism evidence="1 2">
    <name type="scientific">Brevibacillus laterosporus</name>
    <name type="common">Bacillus laterosporus</name>
    <dbReference type="NCBI Taxonomy" id="1465"/>
    <lineage>
        <taxon>Bacteria</taxon>
        <taxon>Bacillati</taxon>
        <taxon>Bacillota</taxon>
        <taxon>Bacilli</taxon>
        <taxon>Bacillales</taxon>
        <taxon>Paenibacillaceae</taxon>
        <taxon>Brevibacillus</taxon>
    </lineage>
</organism>
<reference evidence="1 2" key="1">
    <citation type="submission" date="2018-02" db="EMBL/GenBank/DDBJ databases">
        <title>Comparative analysis of genomes of three Brevibacillus laterosporus strains producers of potent antimicrobials isolated from silage.</title>
        <authorList>
            <person name="Kojic M."/>
            <person name="Miljkovic M."/>
            <person name="Studholme D."/>
            <person name="Filipic B."/>
        </authorList>
    </citation>
    <scope>NUCLEOTIDE SEQUENCE [LARGE SCALE GENOMIC DNA]</scope>
    <source>
        <strain evidence="1 2">BGSP11</strain>
    </source>
</reference>
<gene>
    <name evidence="1" type="ORF">C4A77_04485</name>
</gene>
<name>A0AAP8U6U6_BRELA</name>
<evidence type="ECO:0000313" key="1">
    <source>
        <dbReference type="EMBL" id="PPB10887.1"/>
    </source>
</evidence>
<comment type="caution">
    <text evidence="1">The sequence shown here is derived from an EMBL/GenBank/DDBJ whole genome shotgun (WGS) entry which is preliminary data.</text>
</comment>